<protein>
    <submittedName>
        <fullName evidence="2">Uncharacterized protein</fullName>
    </submittedName>
</protein>
<sequence length="84" mass="9571">MDLTVDAAAFISKKKGYFTPLESASSIAVSRSLFWPQRFIQTVFVPVLSIVLLDTLNVVRNNDLTYSRRKFFQIGLTFMYVCLA</sequence>
<keyword evidence="1" id="KW-0812">Transmembrane</keyword>
<dbReference type="AlphaFoldDB" id="A0A6G0XSK9"/>
<evidence type="ECO:0000313" key="2">
    <source>
        <dbReference type="EMBL" id="KAF0743365.1"/>
    </source>
</evidence>
<dbReference type="EMBL" id="VJMJ01000017">
    <property type="protein sequence ID" value="KAF0743365.1"/>
    <property type="molecule type" value="Genomic_DNA"/>
</dbReference>
<organism evidence="2 3">
    <name type="scientific">Aphanomyces euteiches</name>
    <dbReference type="NCBI Taxonomy" id="100861"/>
    <lineage>
        <taxon>Eukaryota</taxon>
        <taxon>Sar</taxon>
        <taxon>Stramenopiles</taxon>
        <taxon>Oomycota</taxon>
        <taxon>Saprolegniomycetes</taxon>
        <taxon>Saprolegniales</taxon>
        <taxon>Verrucalvaceae</taxon>
        <taxon>Aphanomyces</taxon>
    </lineage>
</organism>
<keyword evidence="3" id="KW-1185">Reference proteome</keyword>
<comment type="caution">
    <text evidence="2">The sequence shown here is derived from an EMBL/GenBank/DDBJ whole genome shotgun (WGS) entry which is preliminary data.</text>
</comment>
<gene>
    <name evidence="2" type="ORF">Ae201684_001840</name>
</gene>
<evidence type="ECO:0000313" key="3">
    <source>
        <dbReference type="Proteomes" id="UP000481153"/>
    </source>
</evidence>
<keyword evidence="1" id="KW-1133">Transmembrane helix</keyword>
<evidence type="ECO:0000256" key="1">
    <source>
        <dbReference type="SAM" id="Phobius"/>
    </source>
</evidence>
<keyword evidence="1" id="KW-0472">Membrane</keyword>
<accession>A0A6G0XSK9</accession>
<dbReference type="Proteomes" id="UP000481153">
    <property type="component" value="Unassembled WGS sequence"/>
</dbReference>
<name>A0A6G0XSK9_9STRA</name>
<proteinExistence type="predicted"/>
<reference evidence="2 3" key="1">
    <citation type="submission" date="2019-07" db="EMBL/GenBank/DDBJ databases">
        <title>Genomics analysis of Aphanomyces spp. identifies a new class of oomycete effector associated with host adaptation.</title>
        <authorList>
            <person name="Gaulin E."/>
        </authorList>
    </citation>
    <scope>NUCLEOTIDE SEQUENCE [LARGE SCALE GENOMIC DNA]</scope>
    <source>
        <strain evidence="2 3">ATCC 201684</strain>
    </source>
</reference>
<feature type="transmembrane region" description="Helical" evidence="1">
    <location>
        <begin position="39"/>
        <end position="59"/>
    </location>
</feature>